<name>A0A921IMQ4_9FIRM</name>
<dbReference type="EMBL" id="DYVE01000220">
    <property type="protein sequence ID" value="HJG28657.1"/>
    <property type="molecule type" value="Genomic_DNA"/>
</dbReference>
<keyword evidence="8 11" id="KW-1133">Transmembrane helix</keyword>
<dbReference type="InterPro" id="IPR036097">
    <property type="entry name" value="HisK_dim/P_sf"/>
</dbReference>
<evidence type="ECO:0000256" key="4">
    <source>
        <dbReference type="ARBA" id="ARBA00022553"/>
    </source>
</evidence>
<dbReference type="SUPFAM" id="SSF55874">
    <property type="entry name" value="ATPase domain of HSP90 chaperone/DNA topoisomerase II/histidine kinase"/>
    <property type="match status" value="1"/>
</dbReference>
<dbReference type="InterPro" id="IPR036890">
    <property type="entry name" value="HATPase_C_sf"/>
</dbReference>
<dbReference type="InterPro" id="IPR050428">
    <property type="entry name" value="TCS_sensor_his_kinase"/>
</dbReference>
<dbReference type="InterPro" id="IPR004358">
    <property type="entry name" value="Sig_transdc_His_kin-like_C"/>
</dbReference>
<feature type="transmembrane region" description="Helical" evidence="11">
    <location>
        <begin position="7"/>
        <end position="31"/>
    </location>
</feature>
<evidence type="ECO:0000259" key="12">
    <source>
        <dbReference type="PROSITE" id="PS50109"/>
    </source>
</evidence>
<reference evidence="13" key="1">
    <citation type="journal article" date="2021" name="PeerJ">
        <title>Extensive microbial diversity within the chicken gut microbiome revealed by metagenomics and culture.</title>
        <authorList>
            <person name="Gilroy R."/>
            <person name="Ravi A."/>
            <person name="Getino M."/>
            <person name="Pursley I."/>
            <person name="Horton D.L."/>
            <person name="Alikhan N.F."/>
            <person name="Baker D."/>
            <person name="Gharbi K."/>
            <person name="Hall N."/>
            <person name="Watson M."/>
            <person name="Adriaenssens E.M."/>
            <person name="Foster-Nyarko E."/>
            <person name="Jarju S."/>
            <person name="Secka A."/>
            <person name="Antonio M."/>
            <person name="Oren A."/>
            <person name="Chaudhuri R.R."/>
            <person name="La Ragione R."/>
            <person name="Hildebrand F."/>
            <person name="Pallen M.J."/>
        </authorList>
    </citation>
    <scope>NUCLEOTIDE SEQUENCE</scope>
    <source>
        <strain evidence="13">ChiBcec21-2208</strain>
    </source>
</reference>
<dbReference type="Pfam" id="PF02518">
    <property type="entry name" value="HATPase_c"/>
    <property type="match status" value="1"/>
</dbReference>
<dbReference type="Pfam" id="PF00512">
    <property type="entry name" value="HisKA"/>
    <property type="match status" value="1"/>
</dbReference>
<evidence type="ECO:0000256" key="10">
    <source>
        <dbReference type="ARBA" id="ARBA00023136"/>
    </source>
</evidence>
<evidence type="ECO:0000256" key="9">
    <source>
        <dbReference type="ARBA" id="ARBA00023012"/>
    </source>
</evidence>
<keyword evidence="4" id="KW-0597">Phosphoprotein</keyword>
<dbReference type="InterPro" id="IPR003661">
    <property type="entry name" value="HisK_dim/P_dom"/>
</dbReference>
<organism evidence="13 14">
    <name type="scientific">Subdoligranulum variabile</name>
    <dbReference type="NCBI Taxonomy" id="214851"/>
    <lineage>
        <taxon>Bacteria</taxon>
        <taxon>Bacillati</taxon>
        <taxon>Bacillota</taxon>
        <taxon>Clostridia</taxon>
        <taxon>Eubacteriales</taxon>
        <taxon>Oscillospiraceae</taxon>
        <taxon>Subdoligranulum</taxon>
    </lineage>
</organism>
<reference evidence="13" key="2">
    <citation type="submission" date="2021-09" db="EMBL/GenBank/DDBJ databases">
        <authorList>
            <person name="Gilroy R."/>
        </authorList>
    </citation>
    <scope>NUCLEOTIDE SEQUENCE</scope>
    <source>
        <strain evidence="13">ChiBcec21-2208</strain>
    </source>
</reference>
<dbReference type="InterPro" id="IPR003594">
    <property type="entry name" value="HATPase_dom"/>
</dbReference>
<comment type="caution">
    <text evidence="13">The sequence shown here is derived from an EMBL/GenBank/DDBJ whole genome shotgun (WGS) entry which is preliminary data.</text>
</comment>
<evidence type="ECO:0000256" key="8">
    <source>
        <dbReference type="ARBA" id="ARBA00022989"/>
    </source>
</evidence>
<dbReference type="InterPro" id="IPR005467">
    <property type="entry name" value="His_kinase_dom"/>
</dbReference>
<dbReference type="SUPFAM" id="SSF47384">
    <property type="entry name" value="Homodimeric domain of signal transducing histidine kinase"/>
    <property type="match status" value="1"/>
</dbReference>
<accession>A0A921IMQ4</accession>
<dbReference type="Gene3D" id="1.10.287.130">
    <property type="match status" value="1"/>
</dbReference>
<dbReference type="PRINTS" id="PR00344">
    <property type="entry name" value="BCTRLSENSOR"/>
</dbReference>
<keyword evidence="10 11" id="KW-0472">Membrane</keyword>
<keyword evidence="5" id="KW-0808">Transferase</keyword>
<keyword evidence="6 11" id="KW-0812">Transmembrane</keyword>
<dbReference type="GO" id="GO:0005886">
    <property type="term" value="C:plasma membrane"/>
    <property type="evidence" value="ECO:0007669"/>
    <property type="project" value="TreeGrafter"/>
</dbReference>
<sequence>MIRRLRIKFVCITMSIVTVILAGVMVAVLGLTRASLERESLETMYRIARDPVPLQAPDEEVNGMRLPYFVLEVKDDGTVQSVGGGYYDLSDTDFLQQAADEARRSEEASGVLPDYNLQYLRVSMPQRQYIVFADLSNEVRTLNGLMRSCLIICGAAFVVFFFLSTLLARWAVRPVEKAWVQQKQFVADASHELKTPLTVILTDAELLCTPEGTATEKAQISQNMLTVAQQMRTLVEQLLELARVDQGLPHTAHQRTDWSAAVTDALLPFEPLYYEKGLGLDTNIEPGITVRGDAAQLGRLTGILLDNAQKYSTPGGTVHLALCRSSQRRAVLAVTNCGDPLTPEDLHNIFKRFYRADPAHRRDGSSGLGLAIAKGIAEQHGGRIWATSENGINTFYVSLKTL</sequence>
<evidence type="ECO:0000256" key="11">
    <source>
        <dbReference type="SAM" id="Phobius"/>
    </source>
</evidence>
<evidence type="ECO:0000256" key="1">
    <source>
        <dbReference type="ARBA" id="ARBA00000085"/>
    </source>
</evidence>
<protein>
    <recommendedName>
        <fullName evidence="3">histidine kinase</fullName>
        <ecNumber evidence="3">2.7.13.3</ecNumber>
    </recommendedName>
</protein>
<keyword evidence="9" id="KW-0902">Two-component regulatory system</keyword>
<dbReference type="FunFam" id="1.10.287.130:FF:000001">
    <property type="entry name" value="Two-component sensor histidine kinase"/>
    <property type="match status" value="1"/>
</dbReference>
<dbReference type="PANTHER" id="PTHR45436:SF5">
    <property type="entry name" value="SENSOR HISTIDINE KINASE TRCS"/>
    <property type="match status" value="1"/>
</dbReference>
<dbReference type="Proteomes" id="UP000782880">
    <property type="component" value="Unassembled WGS sequence"/>
</dbReference>
<dbReference type="PROSITE" id="PS50109">
    <property type="entry name" value="HIS_KIN"/>
    <property type="match status" value="1"/>
</dbReference>
<comment type="catalytic activity">
    <reaction evidence="1">
        <text>ATP + protein L-histidine = ADP + protein N-phospho-L-histidine.</text>
        <dbReference type="EC" id="2.7.13.3"/>
    </reaction>
</comment>
<dbReference type="EC" id="2.7.13.3" evidence="3"/>
<dbReference type="SMART" id="SM00388">
    <property type="entry name" value="HisKA"/>
    <property type="match status" value="1"/>
</dbReference>
<evidence type="ECO:0000256" key="5">
    <source>
        <dbReference type="ARBA" id="ARBA00022679"/>
    </source>
</evidence>
<dbReference type="Gene3D" id="3.30.565.10">
    <property type="entry name" value="Histidine kinase-like ATPase, C-terminal domain"/>
    <property type="match status" value="1"/>
</dbReference>
<evidence type="ECO:0000256" key="2">
    <source>
        <dbReference type="ARBA" id="ARBA00004370"/>
    </source>
</evidence>
<evidence type="ECO:0000256" key="7">
    <source>
        <dbReference type="ARBA" id="ARBA00022777"/>
    </source>
</evidence>
<dbReference type="CDD" id="cd00075">
    <property type="entry name" value="HATPase"/>
    <property type="match status" value="1"/>
</dbReference>
<dbReference type="SMART" id="SM00387">
    <property type="entry name" value="HATPase_c"/>
    <property type="match status" value="1"/>
</dbReference>
<proteinExistence type="predicted"/>
<feature type="domain" description="Histidine kinase" evidence="12">
    <location>
        <begin position="188"/>
        <end position="402"/>
    </location>
</feature>
<evidence type="ECO:0000313" key="13">
    <source>
        <dbReference type="EMBL" id="HJG28657.1"/>
    </source>
</evidence>
<dbReference type="GO" id="GO:0000155">
    <property type="term" value="F:phosphorelay sensor kinase activity"/>
    <property type="evidence" value="ECO:0007669"/>
    <property type="project" value="InterPro"/>
</dbReference>
<dbReference type="PANTHER" id="PTHR45436">
    <property type="entry name" value="SENSOR HISTIDINE KINASE YKOH"/>
    <property type="match status" value="1"/>
</dbReference>
<keyword evidence="7 13" id="KW-0418">Kinase</keyword>
<comment type="subcellular location">
    <subcellularLocation>
        <location evidence="2">Membrane</location>
    </subcellularLocation>
</comment>
<evidence type="ECO:0000256" key="3">
    <source>
        <dbReference type="ARBA" id="ARBA00012438"/>
    </source>
</evidence>
<gene>
    <name evidence="13" type="ORF">K8V20_08460</name>
</gene>
<dbReference type="AlphaFoldDB" id="A0A921IMQ4"/>
<evidence type="ECO:0000256" key="6">
    <source>
        <dbReference type="ARBA" id="ARBA00022692"/>
    </source>
</evidence>
<feature type="transmembrane region" description="Helical" evidence="11">
    <location>
        <begin position="145"/>
        <end position="168"/>
    </location>
</feature>
<dbReference type="CDD" id="cd00082">
    <property type="entry name" value="HisKA"/>
    <property type="match status" value="1"/>
</dbReference>
<evidence type="ECO:0000313" key="14">
    <source>
        <dbReference type="Proteomes" id="UP000782880"/>
    </source>
</evidence>